<reference evidence="2 3" key="1">
    <citation type="journal article" date="2016" name="Nat. Commun.">
        <title>Thousands of microbial genomes shed light on interconnected biogeochemical processes in an aquifer system.</title>
        <authorList>
            <person name="Anantharaman K."/>
            <person name="Brown C.T."/>
            <person name="Hug L.A."/>
            <person name="Sharon I."/>
            <person name="Castelle C.J."/>
            <person name="Probst A.J."/>
            <person name="Thomas B.C."/>
            <person name="Singh A."/>
            <person name="Wilkins M.J."/>
            <person name="Karaoz U."/>
            <person name="Brodie E.L."/>
            <person name="Williams K.H."/>
            <person name="Hubbard S.S."/>
            <person name="Banfield J.F."/>
        </authorList>
    </citation>
    <scope>NUCLEOTIDE SEQUENCE [LARGE SCALE GENOMIC DNA]</scope>
</reference>
<dbReference type="EMBL" id="MHHR01000026">
    <property type="protein sequence ID" value="OGY33878.1"/>
    <property type="molecule type" value="Genomic_DNA"/>
</dbReference>
<dbReference type="AlphaFoldDB" id="A0A1G1X1J5"/>
<gene>
    <name evidence="2" type="ORF">A3D99_04035</name>
</gene>
<keyword evidence="1" id="KW-0812">Transmembrane</keyword>
<keyword evidence="1" id="KW-0472">Membrane</keyword>
<protein>
    <submittedName>
        <fullName evidence="2">Uncharacterized protein</fullName>
    </submittedName>
</protein>
<feature type="transmembrane region" description="Helical" evidence="1">
    <location>
        <begin position="134"/>
        <end position="156"/>
    </location>
</feature>
<sequence>MQQERVRGGDNLVFSSSQEAAHFRESVETKIVDEHIPGAQRRREVLAEELAKKFEEHGVGVSSLHRPWEHSQEEHAEVQELVNTAFATDLRDALRKAENSPSFPRNIDLFHDVLTGELYAAVLGQRLNTVHFSVWRIALLATPVLLLVVAIILFAYSI</sequence>
<organism evidence="2 3">
    <name type="scientific">Candidatus Andersenbacteria bacterium RIFCSPHIGHO2_12_FULL_45_11</name>
    <dbReference type="NCBI Taxonomy" id="1797281"/>
    <lineage>
        <taxon>Bacteria</taxon>
        <taxon>Candidatus Anderseniibacteriota</taxon>
    </lineage>
</organism>
<keyword evidence="1" id="KW-1133">Transmembrane helix</keyword>
<name>A0A1G1X1J5_9BACT</name>
<comment type="caution">
    <text evidence="2">The sequence shown here is derived from an EMBL/GenBank/DDBJ whole genome shotgun (WGS) entry which is preliminary data.</text>
</comment>
<evidence type="ECO:0000313" key="2">
    <source>
        <dbReference type="EMBL" id="OGY33878.1"/>
    </source>
</evidence>
<evidence type="ECO:0000313" key="3">
    <source>
        <dbReference type="Proteomes" id="UP000177528"/>
    </source>
</evidence>
<dbReference type="Proteomes" id="UP000177528">
    <property type="component" value="Unassembled WGS sequence"/>
</dbReference>
<evidence type="ECO:0000256" key="1">
    <source>
        <dbReference type="SAM" id="Phobius"/>
    </source>
</evidence>
<proteinExistence type="predicted"/>
<accession>A0A1G1X1J5</accession>